<keyword evidence="2" id="KW-0238">DNA-binding</keyword>
<evidence type="ECO:0000256" key="1">
    <source>
        <dbReference type="ARBA" id="ARBA00023015"/>
    </source>
</evidence>
<sequence length="103" mass="12118">MKDFTICPKFESAFELLGKRWTGLIIRVLLNGPTRFKEVSNLIPNLSDRVLSERFKQLEEAGIIKRNVYPETPIRIEYELTEKGKSLKPMMDECEKWADIWVE</sequence>
<keyword evidence="3" id="KW-0804">Transcription</keyword>
<dbReference type="PANTHER" id="PTHR33204">
    <property type="entry name" value="TRANSCRIPTIONAL REGULATOR, MARR FAMILY"/>
    <property type="match status" value="1"/>
</dbReference>
<comment type="caution">
    <text evidence="5">The sequence shown here is derived from an EMBL/GenBank/DDBJ whole genome shotgun (WGS) entry which is preliminary data.</text>
</comment>
<dbReference type="Pfam" id="PF01638">
    <property type="entry name" value="HxlR"/>
    <property type="match status" value="1"/>
</dbReference>
<evidence type="ECO:0000313" key="6">
    <source>
        <dbReference type="Proteomes" id="UP000284219"/>
    </source>
</evidence>
<dbReference type="InterPro" id="IPR002577">
    <property type="entry name" value="HTH_HxlR"/>
</dbReference>
<dbReference type="InterPro" id="IPR036388">
    <property type="entry name" value="WH-like_DNA-bd_sf"/>
</dbReference>
<dbReference type="InterPro" id="IPR011991">
    <property type="entry name" value="ArsR-like_HTH"/>
</dbReference>
<dbReference type="Proteomes" id="UP000284219">
    <property type="component" value="Unassembled WGS sequence"/>
</dbReference>
<evidence type="ECO:0000256" key="2">
    <source>
        <dbReference type="ARBA" id="ARBA00023125"/>
    </source>
</evidence>
<keyword evidence="6" id="KW-1185">Reference proteome</keyword>
<organism evidence="5 6">
    <name type="scientific">Ammoniphilus oxalaticus</name>
    <dbReference type="NCBI Taxonomy" id="66863"/>
    <lineage>
        <taxon>Bacteria</taxon>
        <taxon>Bacillati</taxon>
        <taxon>Bacillota</taxon>
        <taxon>Bacilli</taxon>
        <taxon>Bacillales</taxon>
        <taxon>Paenibacillaceae</taxon>
        <taxon>Aneurinibacillus group</taxon>
        <taxon>Ammoniphilus</taxon>
    </lineage>
</organism>
<dbReference type="InterPro" id="IPR036390">
    <property type="entry name" value="WH_DNA-bd_sf"/>
</dbReference>
<feature type="domain" description="HTH hxlR-type" evidence="4">
    <location>
        <begin position="7"/>
        <end position="103"/>
    </location>
</feature>
<dbReference type="Gene3D" id="1.10.10.10">
    <property type="entry name" value="Winged helix-like DNA-binding domain superfamily/Winged helix DNA-binding domain"/>
    <property type="match status" value="1"/>
</dbReference>
<dbReference type="PROSITE" id="PS51118">
    <property type="entry name" value="HTH_HXLR"/>
    <property type="match status" value="1"/>
</dbReference>
<reference evidence="5 6" key="1">
    <citation type="submission" date="2016-08" db="EMBL/GenBank/DDBJ databases">
        <title>Novel Firmicute Genomes.</title>
        <authorList>
            <person name="Poppleton D.I."/>
            <person name="Gribaldo S."/>
        </authorList>
    </citation>
    <scope>NUCLEOTIDE SEQUENCE [LARGE SCALE GENOMIC DNA]</scope>
    <source>
        <strain evidence="5 6">RAOx-1</strain>
    </source>
</reference>
<gene>
    <name evidence="5" type="ORF">BEP19_12950</name>
</gene>
<dbReference type="RefSeq" id="WP_120190724.1">
    <property type="nucleotide sequence ID" value="NZ_MCHY01000009.1"/>
</dbReference>
<evidence type="ECO:0000259" key="4">
    <source>
        <dbReference type="PROSITE" id="PS51118"/>
    </source>
</evidence>
<name>A0A419SHH8_9BACL</name>
<dbReference type="OrthoDB" id="9800966at2"/>
<keyword evidence="1" id="KW-0805">Transcription regulation</keyword>
<dbReference type="PANTHER" id="PTHR33204:SF37">
    <property type="entry name" value="HTH-TYPE TRANSCRIPTIONAL REGULATOR YODB"/>
    <property type="match status" value="1"/>
</dbReference>
<evidence type="ECO:0000313" key="5">
    <source>
        <dbReference type="EMBL" id="RKD23242.1"/>
    </source>
</evidence>
<dbReference type="GO" id="GO:0003677">
    <property type="term" value="F:DNA binding"/>
    <property type="evidence" value="ECO:0007669"/>
    <property type="project" value="UniProtKB-KW"/>
</dbReference>
<dbReference type="EMBL" id="MCHY01000009">
    <property type="protein sequence ID" value="RKD23242.1"/>
    <property type="molecule type" value="Genomic_DNA"/>
</dbReference>
<dbReference type="AlphaFoldDB" id="A0A419SHH8"/>
<evidence type="ECO:0000256" key="3">
    <source>
        <dbReference type="ARBA" id="ARBA00023163"/>
    </source>
</evidence>
<dbReference type="SUPFAM" id="SSF46785">
    <property type="entry name" value="Winged helix' DNA-binding domain"/>
    <property type="match status" value="1"/>
</dbReference>
<accession>A0A419SHH8</accession>
<proteinExistence type="predicted"/>
<dbReference type="CDD" id="cd00090">
    <property type="entry name" value="HTH_ARSR"/>
    <property type="match status" value="1"/>
</dbReference>
<protein>
    <submittedName>
        <fullName evidence="5">HxlR family transcriptional regulator</fullName>
    </submittedName>
</protein>